<comment type="caution">
    <text evidence="1">The sequence shown here is derived from an EMBL/GenBank/DDBJ whole genome shotgun (WGS) entry which is preliminary data.</text>
</comment>
<dbReference type="Proteomes" id="UP000678374">
    <property type="component" value="Unassembled WGS sequence"/>
</dbReference>
<keyword evidence="2" id="KW-1185">Reference proteome</keyword>
<dbReference type="AlphaFoldDB" id="A0A941BLI3"/>
<name>A0A941BLI3_9BURK</name>
<dbReference type="RefSeq" id="WP_210804145.1">
    <property type="nucleotide sequence ID" value="NZ_JAGQDE010000029.1"/>
</dbReference>
<protein>
    <submittedName>
        <fullName evidence="1">Uncharacterized protein</fullName>
    </submittedName>
</protein>
<sequence>MLDLHDRWKAKKTLAEKLYASGVKKRQIQLESELKRDLEQFKERALVYAGRTPAKLREVAPNAPQNMTGDQFVAVLKEQVKQRATQVQSQIKAEAAFPVRFDDGLGKLLDQVMSDFKKGQSGEQRDKTAERALVVMARYRSFITDKKAELDKGDPAIVDLLKDALHEIETLTRNWSRQSAPAADRAVWEDCNRWITRWEDAKKLSQKRHKALPKEAVMFLKAEKYDAYPLKFNRGLGDALRGFKNITSSKDSLSKLRAEVGLSIKAYRSDIEQVEKRYKKVAAKWNDELSEMLQPLHDTLDGIDAEIVRG</sequence>
<dbReference type="EMBL" id="JAGQDE010000029">
    <property type="protein sequence ID" value="MBQ0961467.1"/>
    <property type="molecule type" value="Genomic_DNA"/>
</dbReference>
<proteinExistence type="predicted"/>
<evidence type="ECO:0000313" key="1">
    <source>
        <dbReference type="EMBL" id="MBQ0961467.1"/>
    </source>
</evidence>
<accession>A0A941BLI3</accession>
<gene>
    <name evidence="1" type="ORF">KAK06_21140</name>
</gene>
<reference evidence="1" key="1">
    <citation type="submission" date="2021-04" db="EMBL/GenBank/DDBJ databases">
        <title>The genome sequence of Ideonella sp. 4Y11.</title>
        <authorList>
            <person name="Liu Y."/>
        </authorList>
    </citation>
    <scope>NUCLEOTIDE SEQUENCE</scope>
    <source>
        <strain evidence="1">4Y11</strain>
    </source>
</reference>
<organism evidence="1 2">
    <name type="scientific">Ideonella aquatica</name>
    <dbReference type="NCBI Taxonomy" id="2824119"/>
    <lineage>
        <taxon>Bacteria</taxon>
        <taxon>Pseudomonadati</taxon>
        <taxon>Pseudomonadota</taxon>
        <taxon>Betaproteobacteria</taxon>
        <taxon>Burkholderiales</taxon>
        <taxon>Sphaerotilaceae</taxon>
        <taxon>Ideonella</taxon>
    </lineage>
</organism>
<evidence type="ECO:0000313" key="2">
    <source>
        <dbReference type="Proteomes" id="UP000678374"/>
    </source>
</evidence>